<evidence type="ECO:0000256" key="3">
    <source>
        <dbReference type="ARBA" id="ARBA00022723"/>
    </source>
</evidence>
<dbReference type="FunFam" id="1.10.630.10:FF:000018">
    <property type="entry name" value="Cytochrome P450 monooxygenase"/>
    <property type="match status" value="1"/>
</dbReference>
<dbReference type="OrthoDB" id="3664945at2"/>
<dbReference type="Gene3D" id="1.10.630.10">
    <property type="entry name" value="Cytochrome P450"/>
    <property type="match status" value="1"/>
</dbReference>
<proteinExistence type="inferred from homology"/>
<evidence type="ECO:0000256" key="7">
    <source>
        <dbReference type="RuleBase" id="RU000461"/>
    </source>
</evidence>
<dbReference type="EMBL" id="LMWN01000053">
    <property type="protein sequence ID" value="KUN00336.1"/>
    <property type="molecule type" value="Genomic_DNA"/>
</dbReference>
<gene>
    <name evidence="8" type="ORF">AQI95_34995</name>
</gene>
<keyword evidence="5 7" id="KW-0408">Iron</keyword>
<protein>
    <submittedName>
        <fullName evidence="8">Cytochrome</fullName>
    </submittedName>
</protein>
<evidence type="ECO:0000256" key="2">
    <source>
        <dbReference type="ARBA" id="ARBA00022617"/>
    </source>
</evidence>
<evidence type="ECO:0000313" key="9">
    <source>
        <dbReference type="Proteomes" id="UP000053127"/>
    </source>
</evidence>
<dbReference type="GO" id="GO:0005506">
    <property type="term" value="F:iron ion binding"/>
    <property type="evidence" value="ECO:0007669"/>
    <property type="project" value="InterPro"/>
</dbReference>
<comment type="similarity">
    <text evidence="1 7">Belongs to the cytochrome P450 family.</text>
</comment>
<dbReference type="PRINTS" id="PR00359">
    <property type="entry name" value="BP450"/>
</dbReference>
<dbReference type="GO" id="GO:0016705">
    <property type="term" value="F:oxidoreductase activity, acting on paired donors, with incorporation or reduction of molecular oxygen"/>
    <property type="evidence" value="ECO:0007669"/>
    <property type="project" value="InterPro"/>
</dbReference>
<dbReference type="PROSITE" id="PS00086">
    <property type="entry name" value="CYTOCHROME_P450"/>
    <property type="match status" value="1"/>
</dbReference>
<dbReference type="CDD" id="cd11030">
    <property type="entry name" value="CYP105-like"/>
    <property type="match status" value="1"/>
</dbReference>
<dbReference type="PANTHER" id="PTHR46696:SF1">
    <property type="entry name" value="CYTOCHROME P450 YJIB-RELATED"/>
    <property type="match status" value="1"/>
</dbReference>
<keyword evidence="2 7" id="KW-0349">Heme</keyword>
<keyword evidence="9" id="KW-1185">Reference proteome</keyword>
<dbReference type="SUPFAM" id="SSF48264">
    <property type="entry name" value="Cytochrome P450"/>
    <property type="match status" value="1"/>
</dbReference>
<reference evidence="8 9" key="1">
    <citation type="submission" date="2015-10" db="EMBL/GenBank/DDBJ databases">
        <title>Draft genome sequence of Streptomyces yokosukanensis DSM 40224, type strain for the species Streptomyces yokosukanensis.</title>
        <authorList>
            <person name="Ruckert C."/>
            <person name="Winkler A."/>
            <person name="Kalinowski J."/>
            <person name="Kampfer P."/>
            <person name="Glaeser S."/>
        </authorList>
    </citation>
    <scope>NUCLEOTIDE SEQUENCE [LARGE SCALE GENOMIC DNA]</scope>
    <source>
        <strain evidence="8 9">DSM 40224</strain>
    </source>
</reference>
<evidence type="ECO:0000256" key="1">
    <source>
        <dbReference type="ARBA" id="ARBA00010617"/>
    </source>
</evidence>
<dbReference type="Pfam" id="PF00067">
    <property type="entry name" value="p450"/>
    <property type="match status" value="1"/>
</dbReference>
<dbReference type="GO" id="GO:0020037">
    <property type="term" value="F:heme binding"/>
    <property type="evidence" value="ECO:0007669"/>
    <property type="project" value="InterPro"/>
</dbReference>
<dbReference type="GO" id="GO:0004497">
    <property type="term" value="F:monooxygenase activity"/>
    <property type="evidence" value="ECO:0007669"/>
    <property type="project" value="UniProtKB-KW"/>
</dbReference>
<dbReference type="InterPro" id="IPR017972">
    <property type="entry name" value="Cyt_P450_CS"/>
</dbReference>
<dbReference type="InterPro" id="IPR001128">
    <property type="entry name" value="Cyt_P450"/>
</dbReference>
<evidence type="ECO:0000256" key="5">
    <source>
        <dbReference type="ARBA" id="ARBA00023004"/>
    </source>
</evidence>
<organism evidence="8 9">
    <name type="scientific">Streptomyces yokosukanensis</name>
    <dbReference type="NCBI Taxonomy" id="67386"/>
    <lineage>
        <taxon>Bacteria</taxon>
        <taxon>Bacillati</taxon>
        <taxon>Actinomycetota</taxon>
        <taxon>Actinomycetes</taxon>
        <taxon>Kitasatosporales</taxon>
        <taxon>Streptomycetaceae</taxon>
        <taxon>Streptomyces</taxon>
    </lineage>
</organism>
<keyword evidence="6 7" id="KW-0503">Monooxygenase</keyword>
<name>A0A101NVZ2_9ACTN</name>
<evidence type="ECO:0000256" key="4">
    <source>
        <dbReference type="ARBA" id="ARBA00023002"/>
    </source>
</evidence>
<dbReference type="RefSeq" id="WP_067133572.1">
    <property type="nucleotide sequence ID" value="NZ_KQ948223.1"/>
</dbReference>
<evidence type="ECO:0000256" key="6">
    <source>
        <dbReference type="ARBA" id="ARBA00023033"/>
    </source>
</evidence>
<evidence type="ECO:0000313" key="8">
    <source>
        <dbReference type="EMBL" id="KUN00336.1"/>
    </source>
</evidence>
<dbReference type="PANTHER" id="PTHR46696">
    <property type="entry name" value="P450, PUTATIVE (EUROFUNG)-RELATED"/>
    <property type="match status" value="1"/>
</dbReference>
<dbReference type="AlphaFoldDB" id="A0A101NVZ2"/>
<dbReference type="PRINTS" id="PR00385">
    <property type="entry name" value="P450"/>
</dbReference>
<dbReference type="InterPro" id="IPR036396">
    <property type="entry name" value="Cyt_P450_sf"/>
</dbReference>
<dbReference type="Proteomes" id="UP000053127">
    <property type="component" value="Unassembled WGS sequence"/>
</dbReference>
<dbReference type="InterPro" id="IPR002397">
    <property type="entry name" value="Cyt_P450_B"/>
</dbReference>
<keyword evidence="3 7" id="KW-0479">Metal-binding</keyword>
<comment type="caution">
    <text evidence="8">The sequence shown here is derived from an EMBL/GenBank/DDBJ whole genome shotgun (WGS) entry which is preliminary data.</text>
</comment>
<keyword evidence="4 7" id="KW-0560">Oxidoreductase</keyword>
<sequence>MSDAISFEEPWARTHQFDPPAIFDALREERPLARMVYPDGHVGWIVSSYELVRKVLSDPRFSHSTEIGHFPVTHRGQVMPNHPKIPGMFIHMDPPDHTRYRRLLTGEFTARRANLLLPRAEAVAAEQLDVMRDHGSPADLVTTFAKPLSLRVLSEFVGLPYSEVDRYGHAPTLLHDSDADPQEAAAAMGQAVAFFAEVVERRHKEPEDDLISRLIAGGQLTDEELCNMVTLLLFAGYETTESALAVGVFALLHHADQLAALRADPSKLDATIEELLRYLTVNQYDTYRTALEDLELAGETVKKGDSITVSLPAANRDPARFACPAELNIDRETSGHMAFGFGIHQCLGQNLARVELRAGLSALLRAFPDLGLAVDFEEVPLRLKGSVFAVKSLPVSW</sequence>
<dbReference type="STRING" id="67386.AQI95_34995"/>
<accession>A0A101NVZ2</accession>